<dbReference type="EMBL" id="SZVO01000024">
    <property type="protein sequence ID" value="TKT86565.1"/>
    <property type="molecule type" value="Genomic_DNA"/>
</dbReference>
<comment type="caution">
    <text evidence="1">The sequence shown here is derived from an EMBL/GenBank/DDBJ whole genome shotgun (WGS) entry which is preliminary data.</text>
</comment>
<accession>A0A4U6CSA7</accession>
<name>A0A4U6CSA7_9BACT</name>
<dbReference type="OrthoDB" id="1113283at2"/>
<evidence type="ECO:0000313" key="1">
    <source>
        <dbReference type="EMBL" id="TKT86565.1"/>
    </source>
</evidence>
<protein>
    <recommendedName>
        <fullName evidence="3">Neutral/alkaline non-lysosomal ceramidase N-terminal domain-containing protein</fullName>
    </recommendedName>
</protein>
<evidence type="ECO:0000313" key="2">
    <source>
        <dbReference type="Proteomes" id="UP000304900"/>
    </source>
</evidence>
<dbReference type="AlphaFoldDB" id="A0A4U6CSA7"/>
<sequence length="451" mass="49271">MHNARFLTALLFLITHLTIAGQIRVGVFNVDATPPVGSPVAYAIARSITDPLSARGIVILSDQKPIVLCAVDWIGISNEGQDMWRQQLAEAANTTIDRVSVHVLHQHDGVRCDFTIEKILEQYGLGGTSIDNAFVIKVINNVAAAVTEAVKNAQPVTHIGFGQAKVDSVASNRRILGADGKVAIIRWSSSKDPAAIAAPEGLIDPWLKSVSFWNKDKPIVVMSYYTTHPQSYYGKGDVTCEFIGIARNAREKSLNGVPHINFNGASGNISAGKYNDGSVPMRPVLAARVETAMKKAWDSTKKTWISSDDLSWKNVGIILPLGKNIVEDDLRKRLSNEKATLSERYRAAEKLGWYQRSMAKTTVNISSLRLGKVWLLNVPGELFVEYQLAAQKLRPNGEYVCTAAYEEYGPGYIGTKIAYSQGGYETGDIVSGVAPEVEDVLTKAIKQVLKK</sequence>
<keyword evidence="2" id="KW-1185">Reference proteome</keyword>
<proteinExistence type="predicted"/>
<reference evidence="1 2" key="1">
    <citation type="submission" date="2019-05" db="EMBL/GenBank/DDBJ databases">
        <title>Dyadobacter AR-3-8 sp. nov., isolated from arctic soil.</title>
        <authorList>
            <person name="Chaudhary D.K."/>
        </authorList>
    </citation>
    <scope>NUCLEOTIDE SEQUENCE [LARGE SCALE GENOMIC DNA]</scope>
    <source>
        <strain evidence="1 2">AR-3-8</strain>
    </source>
</reference>
<evidence type="ECO:0008006" key="3">
    <source>
        <dbReference type="Google" id="ProtNLM"/>
    </source>
</evidence>
<dbReference type="RefSeq" id="WP_137344159.1">
    <property type="nucleotide sequence ID" value="NZ_SZVO01000024.1"/>
</dbReference>
<gene>
    <name evidence="1" type="ORF">FDK13_32330</name>
</gene>
<dbReference type="Proteomes" id="UP000304900">
    <property type="component" value="Unassembled WGS sequence"/>
</dbReference>
<organism evidence="1 2">
    <name type="scientific">Dyadobacter frigoris</name>
    <dbReference type="NCBI Taxonomy" id="2576211"/>
    <lineage>
        <taxon>Bacteria</taxon>
        <taxon>Pseudomonadati</taxon>
        <taxon>Bacteroidota</taxon>
        <taxon>Cytophagia</taxon>
        <taxon>Cytophagales</taxon>
        <taxon>Spirosomataceae</taxon>
        <taxon>Dyadobacter</taxon>
    </lineage>
</organism>